<name>A0A699INT5_TANCI</name>
<keyword evidence="7" id="KW-0408">Iron</keyword>
<keyword evidence="5" id="KW-0479">Metal-binding</keyword>
<dbReference type="AlphaFoldDB" id="A0A699INT5"/>
<dbReference type="Pfam" id="PF00067">
    <property type="entry name" value="p450"/>
    <property type="match status" value="1"/>
</dbReference>
<protein>
    <submittedName>
        <fullName evidence="10">Cytochrome P450 93A3</fullName>
    </submittedName>
</protein>
<keyword evidence="9" id="KW-0472">Membrane</keyword>
<dbReference type="GO" id="GO:0016114">
    <property type="term" value="P:terpenoid biosynthetic process"/>
    <property type="evidence" value="ECO:0007669"/>
    <property type="project" value="UniProtKB-UniPathway"/>
</dbReference>
<comment type="subcellular location">
    <subcellularLocation>
        <location evidence="2">Membrane</location>
    </subcellularLocation>
</comment>
<dbReference type="InterPro" id="IPR036396">
    <property type="entry name" value="Cyt_P450_sf"/>
</dbReference>
<keyword evidence="4" id="KW-0349">Heme</keyword>
<organism evidence="10">
    <name type="scientific">Tanacetum cinerariifolium</name>
    <name type="common">Dalmatian daisy</name>
    <name type="synonym">Chrysanthemum cinerariifolium</name>
    <dbReference type="NCBI Taxonomy" id="118510"/>
    <lineage>
        <taxon>Eukaryota</taxon>
        <taxon>Viridiplantae</taxon>
        <taxon>Streptophyta</taxon>
        <taxon>Embryophyta</taxon>
        <taxon>Tracheophyta</taxon>
        <taxon>Spermatophyta</taxon>
        <taxon>Magnoliopsida</taxon>
        <taxon>eudicotyledons</taxon>
        <taxon>Gunneridae</taxon>
        <taxon>Pentapetalae</taxon>
        <taxon>asterids</taxon>
        <taxon>campanulids</taxon>
        <taxon>Asterales</taxon>
        <taxon>Asteraceae</taxon>
        <taxon>Asteroideae</taxon>
        <taxon>Anthemideae</taxon>
        <taxon>Anthemidinae</taxon>
        <taxon>Tanacetum</taxon>
    </lineage>
</organism>
<evidence type="ECO:0000256" key="7">
    <source>
        <dbReference type="ARBA" id="ARBA00023004"/>
    </source>
</evidence>
<dbReference type="InterPro" id="IPR002401">
    <property type="entry name" value="Cyt_P450_E_grp-I"/>
</dbReference>
<dbReference type="EMBL" id="BKCJ010307329">
    <property type="protein sequence ID" value="GEZ66556.1"/>
    <property type="molecule type" value="Genomic_DNA"/>
</dbReference>
<accession>A0A699INT5</accession>
<comment type="caution">
    <text evidence="10">The sequence shown here is derived from an EMBL/GenBank/DDBJ whole genome shotgun (WGS) entry which is preliminary data.</text>
</comment>
<dbReference type="GO" id="GO:0016705">
    <property type="term" value="F:oxidoreductase activity, acting on paired donors, with incorporation or reduction of molecular oxygen"/>
    <property type="evidence" value="ECO:0007669"/>
    <property type="project" value="InterPro"/>
</dbReference>
<keyword evidence="6" id="KW-0560">Oxidoreductase</keyword>
<reference evidence="10" key="1">
    <citation type="journal article" date="2019" name="Sci. Rep.">
        <title>Draft genome of Tanacetum cinerariifolium, the natural source of mosquito coil.</title>
        <authorList>
            <person name="Yamashiro T."/>
            <person name="Shiraishi A."/>
            <person name="Satake H."/>
            <person name="Nakayama K."/>
        </authorList>
    </citation>
    <scope>NUCLEOTIDE SEQUENCE</scope>
</reference>
<evidence type="ECO:0000256" key="1">
    <source>
        <dbReference type="ARBA" id="ARBA00001971"/>
    </source>
</evidence>
<gene>
    <name evidence="10" type="ORF">Tci_538529</name>
</gene>
<dbReference type="UniPathway" id="UPA00213"/>
<dbReference type="GO" id="GO:0020037">
    <property type="term" value="F:heme binding"/>
    <property type="evidence" value="ECO:0007669"/>
    <property type="project" value="InterPro"/>
</dbReference>
<evidence type="ECO:0000256" key="2">
    <source>
        <dbReference type="ARBA" id="ARBA00004370"/>
    </source>
</evidence>
<dbReference type="PRINTS" id="PR00463">
    <property type="entry name" value="EP450I"/>
</dbReference>
<dbReference type="InterPro" id="IPR001128">
    <property type="entry name" value="Cyt_P450"/>
</dbReference>
<evidence type="ECO:0000313" key="10">
    <source>
        <dbReference type="EMBL" id="GEZ66556.1"/>
    </source>
</evidence>
<dbReference type="GO" id="GO:0005506">
    <property type="term" value="F:iron ion binding"/>
    <property type="evidence" value="ECO:0007669"/>
    <property type="project" value="InterPro"/>
</dbReference>
<sequence length="233" mass="26406">MVDFNTCVTLFLTCLITILIWAICNSKRAKSHLPPTPFTLPIIGHLHLLARIPHQAFYKLSLQHGPVYRLYLGYVPCVVICSAEAAKEILKTNENSFLNRPQNNSALAYLTYGSKDFSFAKYGPYWTFMKKLVMSQILNGATLDLFLKVRQDEINSFIKSLSRIVKNGMAVDLGGKLVKVSNNVISRMVMSERCSDNENQAKEVRTLVAEITELMGNFNLSDYIWLFKNADLQ</sequence>
<evidence type="ECO:0000256" key="9">
    <source>
        <dbReference type="ARBA" id="ARBA00023136"/>
    </source>
</evidence>
<evidence type="ECO:0000256" key="6">
    <source>
        <dbReference type="ARBA" id="ARBA00023002"/>
    </source>
</evidence>
<evidence type="ECO:0000256" key="8">
    <source>
        <dbReference type="ARBA" id="ARBA00023033"/>
    </source>
</evidence>
<keyword evidence="8" id="KW-0503">Monooxygenase</keyword>
<dbReference type="GO" id="GO:0004497">
    <property type="term" value="F:monooxygenase activity"/>
    <property type="evidence" value="ECO:0007669"/>
    <property type="project" value="UniProtKB-KW"/>
</dbReference>
<dbReference type="SUPFAM" id="SSF48264">
    <property type="entry name" value="Cytochrome P450"/>
    <property type="match status" value="1"/>
</dbReference>
<evidence type="ECO:0000256" key="5">
    <source>
        <dbReference type="ARBA" id="ARBA00022723"/>
    </source>
</evidence>
<comment type="cofactor">
    <cofactor evidence="1">
        <name>heme</name>
        <dbReference type="ChEBI" id="CHEBI:30413"/>
    </cofactor>
</comment>
<dbReference type="PANTHER" id="PTHR47943">
    <property type="entry name" value="CYTOCHROME P450 93A3-LIKE"/>
    <property type="match status" value="1"/>
</dbReference>
<evidence type="ECO:0000256" key="3">
    <source>
        <dbReference type="ARBA" id="ARBA00010617"/>
    </source>
</evidence>
<comment type="similarity">
    <text evidence="3">Belongs to the cytochrome P450 family.</text>
</comment>
<evidence type="ECO:0000256" key="4">
    <source>
        <dbReference type="ARBA" id="ARBA00022617"/>
    </source>
</evidence>
<dbReference type="GO" id="GO:0016020">
    <property type="term" value="C:membrane"/>
    <property type="evidence" value="ECO:0007669"/>
    <property type="project" value="UniProtKB-SubCell"/>
</dbReference>
<dbReference type="Gene3D" id="1.10.630.10">
    <property type="entry name" value="Cytochrome P450"/>
    <property type="match status" value="1"/>
</dbReference>
<proteinExistence type="inferred from homology"/>
<dbReference type="PANTHER" id="PTHR47943:SF8">
    <property type="entry name" value="CYTOCHROME P450"/>
    <property type="match status" value="1"/>
</dbReference>